<evidence type="ECO:0000256" key="1">
    <source>
        <dbReference type="ARBA" id="ARBA00005842"/>
    </source>
</evidence>
<feature type="non-terminal residue" evidence="5">
    <location>
        <position position="111"/>
    </location>
</feature>
<evidence type="ECO:0000313" key="5">
    <source>
        <dbReference type="EMBL" id="SVD03009.1"/>
    </source>
</evidence>
<dbReference type="Pfam" id="PF01715">
    <property type="entry name" value="IPPT"/>
    <property type="match status" value="1"/>
</dbReference>
<dbReference type="InterPro" id="IPR027417">
    <property type="entry name" value="P-loop_NTPase"/>
</dbReference>
<proteinExistence type="inferred from homology"/>
<dbReference type="SUPFAM" id="SSF52540">
    <property type="entry name" value="P-loop containing nucleoside triphosphate hydrolases"/>
    <property type="match status" value="1"/>
</dbReference>
<organism evidence="5">
    <name type="scientific">marine metagenome</name>
    <dbReference type="NCBI Taxonomy" id="408172"/>
    <lineage>
        <taxon>unclassified sequences</taxon>
        <taxon>metagenomes</taxon>
        <taxon>ecological metagenomes</taxon>
    </lineage>
</organism>
<reference evidence="5" key="1">
    <citation type="submission" date="2018-05" db="EMBL/GenBank/DDBJ databases">
        <authorList>
            <person name="Lanie J.A."/>
            <person name="Ng W.-L."/>
            <person name="Kazmierczak K.M."/>
            <person name="Andrzejewski T.M."/>
            <person name="Davidsen T.M."/>
            <person name="Wayne K.J."/>
            <person name="Tettelin H."/>
            <person name="Glass J.I."/>
            <person name="Rusch D."/>
            <person name="Podicherti R."/>
            <person name="Tsui H.-C.T."/>
            <person name="Winkler M.E."/>
        </authorList>
    </citation>
    <scope>NUCLEOTIDE SEQUENCE</scope>
</reference>
<evidence type="ECO:0000256" key="3">
    <source>
        <dbReference type="ARBA" id="ARBA00022741"/>
    </source>
</evidence>
<gene>
    <name evidence="5" type="ORF">METZ01_LOCUS355863</name>
</gene>
<dbReference type="PANTHER" id="PTHR11088">
    <property type="entry name" value="TRNA DIMETHYLALLYLTRANSFERASE"/>
    <property type="match status" value="1"/>
</dbReference>
<evidence type="ECO:0008006" key="6">
    <source>
        <dbReference type="Google" id="ProtNLM"/>
    </source>
</evidence>
<keyword evidence="4" id="KW-0067">ATP-binding</keyword>
<dbReference type="Gene3D" id="3.40.50.300">
    <property type="entry name" value="P-loop containing nucleotide triphosphate hydrolases"/>
    <property type="match status" value="1"/>
</dbReference>
<keyword evidence="3" id="KW-0547">Nucleotide-binding</keyword>
<name>A0A382RZ87_9ZZZZ</name>
<protein>
    <recommendedName>
        <fullName evidence="6">tRNA (Adenosine(37)-N6)-dimethylallyltransferase MiaA</fullName>
    </recommendedName>
</protein>
<sequence length="111" mass="12169">MQNSHDFGNTIAVLVGPTATGKSRLALEIAKLLPIEIVNGDSRLLYRHMNIGTAKPSASEMDNTPHHLINILDPDEPYSLALYINDARRSIEQIHRAGRLPLLVGGTGQYI</sequence>
<dbReference type="InterPro" id="IPR039657">
    <property type="entry name" value="Dimethylallyltransferase"/>
</dbReference>
<comment type="similarity">
    <text evidence="1">Belongs to the IPP transferase family.</text>
</comment>
<dbReference type="EMBL" id="UINC01125287">
    <property type="protein sequence ID" value="SVD03009.1"/>
    <property type="molecule type" value="Genomic_DNA"/>
</dbReference>
<dbReference type="GO" id="GO:0005524">
    <property type="term" value="F:ATP binding"/>
    <property type="evidence" value="ECO:0007669"/>
    <property type="project" value="UniProtKB-KW"/>
</dbReference>
<keyword evidence="2" id="KW-0808">Transferase</keyword>
<evidence type="ECO:0000256" key="2">
    <source>
        <dbReference type="ARBA" id="ARBA00022679"/>
    </source>
</evidence>
<dbReference type="GO" id="GO:0006400">
    <property type="term" value="P:tRNA modification"/>
    <property type="evidence" value="ECO:0007669"/>
    <property type="project" value="TreeGrafter"/>
</dbReference>
<dbReference type="GO" id="GO:0052381">
    <property type="term" value="F:tRNA dimethylallyltransferase activity"/>
    <property type="evidence" value="ECO:0007669"/>
    <property type="project" value="TreeGrafter"/>
</dbReference>
<evidence type="ECO:0000256" key="4">
    <source>
        <dbReference type="ARBA" id="ARBA00022840"/>
    </source>
</evidence>
<dbReference type="PANTHER" id="PTHR11088:SF60">
    <property type="entry name" value="TRNA DIMETHYLALLYLTRANSFERASE"/>
    <property type="match status" value="1"/>
</dbReference>
<dbReference type="AlphaFoldDB" id="A0A382RZ87"/>
<accession>A0A382RZ87</accession>